<dbReference type="InterPro" id="IPR027267">
    <property type="entry name" value="AH/BAR_dom_sf"/>
</dbReference>
<evidence type="ECO:0000313" key="3">
    <source>
        <dbReference type="Proteomes" id="UP001327560"/>
    </source>
</evidence>
<sequence>MKSPLRMFRGLTLQRNDRKEEKKQHRPPTKLDELAQATQDMQDMRNYYDSILSAACTTANNAHEFSEALEELGTCLLEKTALNDDEDSGMALMMMGKAQFELQKHFDVYRNHILKTMDKPSRSLLRELDNLEKMKCLCDAKREIYKNMLVVNRGKEGSRHPKSKTFSSKQLQEALASYEDEVDVFVFRLKSLKKGQFQSLLTQATRHHATQLSFFRRGLKTLEMVESHIKAVADLHHIDYKFTELDDNGSGSDDDDDDDVGSYYVDDGSDDMELSFDYQKNFQEQSVMYTSTNSIEENTDKSPLEMLNFSLKPAYSSKSAPIYADFKIDLAEKTEKPPISTRKFHACVLPTPADNKNENASSPTACLETKGSRSPPLWHSSPLEAKKPVKNIKVREFSSATMSSKNSISGGNNIYSGPIRMPSYSPEKPPVPQYGRRTVCDTNKLKRHAFSGPLTSKPFSSKSTFSASEYRHSMEIPCLAKSQPPLPPKVIPRTSPPVSAPKISELHELPRPPIDSERIAVSSSLVGYSGPLVSTNKVSAARSNILPDVSLTKLPLPTPLGHNRSYSTPSNSQRMSIFAVATLLGPHHNPVTIEEISSPPPMPLPVINTLPVSTTS</sequence>
<proteinExistence type="predicted"/>
<dbReference type="PANTHER" id="PTHR34119:SF1">
    <property type="entry name" value="OS04G0394700 PROTEIN"/>
    <property type="match status" value="1"/>
</dbReference>
<organism evidence="2 3">
    <name type="scientific">Canna indica</name>
    <name type="common">Indian-shot</name>
    <dbReference type="NCBI Taxonomy" id="4628"/>
    <lineage>
        <taxon>Eukaryota</taxon>
        <taxon>Viridiplantae</taxon>
        <taxon>Streptophyta</taxon>
        <taxon>Embryophyta</taxon>
        <taxon>Tracheophyta</taxon>
        <taxon>Spermatophyta</taxon>
        <taxon>Magnoliopsida</taxon>
        <taxon>Liliopsida</taxon>
        <taxon>Zingiberales</taxon>
        <taxon>Cannaceae</taxon>
        <taxon>Canna</taxon>
    </lineage>
</organism>
<dbReference type="EMBL" id="CP136896">
    <property type="protein sequence ID" value="WOL12872.1"/>
    <property type="molecule type" value="Genomic_DNA"/>
</dbReference>
<feature type="region of interest" description="Disordered" evidence="1">
    <location>
        <begin position="355"/>
        <end position="382"/>
    </location>
</feature>
<keyword evidence="3" id="KW-1185">Reference proteome</keyword>
<name>A0AAQ3KW74_9LILI</name>
<evidence type="ECO:0008006" key="4">
    <source>
        <dbReference type="Google" id="ProtNLM"/>
    </source>
</evidence>
<dbReference type="Proteomes" id="UP001327560">
    <property type="component" value="Chromosome 7"/>
</dbReference>
<feature type="region of interest" description="Disordered" evidence="1">
    <location>
        <begin position="1"/>
        <end position="30"/>
    </location>
</feature>
<feature type="compositionally biased region" description="Basic and acidic residues" evidence="1">
    <location>
        <begin position="15"/>
        <end position="30"/>
    </location>
</feature>
<dbReference type="InterPro" id="IPR037488">
    <property type="entry name" value="At2g33490-like"/>
</dbReference>
<dbReference type="Gene3D" id="1.20.1270.60">
    <property type="entry name" value="Arfaptin homology (AH) domain/BAR domain"/>
    <property type="match status" value="1"/>
</dbReference>
<dbReference type="CDD" id="cd07307">
    <property type="entry name" value="BAR"/>
    <property type="match status" value="1"/>
</dbReference>
<reference evidence="2 3" key="1">
    <citation type="submission" date="2023-10" db="EMBL/GenBank/DDBJ databases">
        <title>Chromosome-scale genome assembly provides insights into flower coloration mechanisms of Canna indica.</title>
        <authorList>
            <person name="Li C."/>
        </authorList>
    </citation>
    <scope>NUCLEOTIDE SEQUENCE [LARGE SCALE GENOMIC DNA]</scope>
    <source>
        <tissue evidence="2">Flower</tissue>
    </source>
</reference>
<dbReference type="AlphaFoldDB" id="A0AAQ3KW74"/>
<evidence type="ECO:0000256" key="1">
    <source>
        <dbReference type="SAM" id="MobiDB-lite"/>
    </source>
</evidence>
<accession>A0AAQ3KW74</accession>
<gene>
    <name evidence="2" type="ORF">Cni_G21640</name>
</gene>
<dbReference type="PANTHER" id="PTHR34119">
    <property type="entry name" value="HYDROXYPROLINE-RICH GLYCOPROTEIN-LIKE"/>
    <property type="match status" value="1"/>
</dbReference>
<evidence type="ECO:0000313" key="2">
    <source>
        <dbReference type="EMBL" id="WOL12872.1"/>
    </source>
</evidence>
<protein>
    <recommendedName>
        <fullName evidence="4">BAR domain-containing protein</fullName>
    </recommendedName>
</protein>
<dbReference type="SUPFAM" id="SSF103657">
    <property type="entry name" value="BAR/IMD domain-like"/>
    <property type="match status" value="1"/>
</dbReference>